<dbReference type="AlphaFoldDB" id="A0A4V1Q1N0"/>
<evidence type="ECO:0000313" key="1">
    <source>
        <dbReference type="EMBL" id="RXW12158.1"/>
    </source>
</evidence>
<proteinExistence type="predicted"/>
<keyword evidence="2" id="KW-1185">Reference proteome</keyword>
<gene>
    <name evidence="1" type="ORF">EST38_g13697</name>
</gene>
<dbReference type="EMBL" id="SDEE01001380">
    <property type="protein sequence ID" value="RXW12158.1"/>
    <property type="molecule type" value="Genomic_DNA"/>
</dbReference>
<protein>
    <submittedName>
        <fullName evidence="1">Uncharacterized protein</fullName>
    </submittedName>
</protein>
<dbReference type="Proteomes" id="UP000290288">
    <property type="component" value="Unassembled WGS sequence"/>
</dbReference>
<organism evidence="1 2">
    <name type="scientific">Candolleomyces aberdarensis</name>
    <dbReference type="NCBI Taxonomy" id="2316362"/>
    <lineage>
        <taxon>Eukaryota</taxon>
        <taxon>Fungi</taxon>
        <taxon>Dikarya</taxon>
        <taxon>Basidiomycota</taxon>
        <taxon>Agaricomycotina</taxon>
        <taxon>Agaricomycetes</taxon>
        <taxon>Agaricomycetidae</taxon>
        <taxon>Agaricales</taxon>
        <taxon>Agaricineae</taxon>
        <taxon>Psathyrellaceae</taxon>
        <taxon>Candolleomyces</taxon>
    </lineage>
</organism>
<comment type="caution">
    <text evidence="1">The sequence shown here is derived from an EMBL/GenBank/DDBJ whole genome shotgun (WGS) entry which is preliminary data.</text>
</comment>
<name>A0A4V1Q1N0_9AGAR</name>
<sequence length="380" mass="42244">MSEFLELSPLVQHLQEVCRLYSDNLHSLDTSSLSVHVSSVALRLFQHANDSTLRAQDIPVDPSSILKLCSGKLELNRLSDDLRGWVSEAQRIILKTSHVRANNGTERQLFNVLNRLAPAFVALTRLAWLAAWALAMDGDEINRSVPLNAPPGFPVDNITEVLDDTEREGPDAIIQELTPTSPFVRTVLNRCAVVEFKGLKTVQSPARDLYANAQDGKALNDEIWYSPASRLVSPSASASAPGRIPASSCKLWITLEGPVLLPWKKAKPALALLIQVCGYVESRRMLQEDGYNACVLTDLYSTWLEFRVEKQPSEAAQPYTLQIVVHRVQVLQEGRPDFMAFAPSLRYDCDRFWFEPVGNRQIQDKGGSSPPTRLIDAGVN</sequence>
<accession>A0A4V1Q1N0</accession>
<evidence type="ECO:0000313" key="2">
    <source>
        <dbReference type="Proteomes" id="UP000290288"/>
    </source>
</evidence>
<reference evidence="1 2" key="1">
    <citation type="submission" date="2019-01" db="EMBL/GenBank/DDBJ databases">
        <title>Draft genome sequence of Psathyrella aberdarensis IHI B618.</title>
        <authorList>
            <person name="Buettner E."/>
            <person name="Kellner H."/>
        </authorList>
    </citation>
    <scope>NUCLEOTIDE SEQUENCE [LARGE SCALE GENOMIC DNA]</scope>
    <source>
        <strain evidence="1 2">IHI B618</strain>
    </source>
</reference>